<evidence type="ECO:0000256" key="1">
    <source>
        <dbReference type="SAM" id="MobiDB-lite"/>
    </source>
</evidence>
<protein>
    <submittedName>
        <fullName evidence="2">Uncharacterized protein</fullName>
    </submittedName>
</protein>
<organism evidence="2 3">
    <name type="scientific">Paenibacillus pseudetheri</name>
    <dbReference type="NCBI Taxonomy" id="2897682"/>
    <lineage>
        <taxon>Bacteria</taxon>
        <taxon>Bacillati</taxon>
        <taxon>Bacillota</taxon>
        <taxon>Bacilli</taxon>
        <taxon>Bacillales</taxon>
        <taxon>Paenibacillaceae</taxon>
        <taxon>Paenibacillus</taxon>
    </lineage>
</organism>
<dbReference type="Proteomes" id="UP000838749">
    <property type="component" value="Unassembled WGS sequence"/>
</dbReference>
<feature type="region of interest" description="Disordered" evidence="1">
    <location>
        <begin position="46"/>
        <end position="66"/>
    </location>
</feature>
<gene>
    <name evidence="2" type="ORF">PAECIP111894_03592</name>
</gene>
<sequence length="98" mass="10738">MKDDQKAPLDGRGPGVNPITEPDSSLAGDMGAIGKLEEIVGALQGDEPEITAPDISSDKQKNTKKRTEHYLKGTQLIMALFQERACPILLQLMRYPVF</sequence>
<keyword evidence="3" id="KW-1185">Reference proteome</keyword>
<feature type="region of interest" description="Disordered" evidence="1">
    <location>
        <begin position="1"/>
        <end position="26"/>
    </location>
</feature>
<evidence type="ECO:0000313" key="2">
    <source>
        <dbReference type="EMBL" id="CAH1057434.1"/>
    </source>
</evidence>
<proteinExistence type="predicted"/>
<accession>A0ABM9BEP6</accession>
<name>A0ABM9BEP6_9BACL</name>
<dbReference type="RefSeq" id="WP_234536479.1">
    <property type="nucleotide sequence ID" value="NZ_CAKMAB010000020.1"/>
</dbReference>
<evidence type="ECO:0000313" key="3">
    <source>
        <dbReference type="Proteomes" id="UP000838749"/>
    </source>
</evidence>
<comment type="caution">
    <text evidence="2">The sequence shown here is derived from an EMBL/GenBank/DDBJ whole genome shotgun (WGS) entry which is preliminary data.</text>
</comment>
<reference evidence="2" key="1">
    <citation type="submission" date="2021-12" db="EMBL/GenBank/DDBJ databases">
        <authorList>
            <person name="Criscuolo A."/>
        </authorList>
    </citation>
    <scope>NUCLEOTIDE SEQUENCE</scope>
    <source>
        <strain evidence="2">CIP111894</strain>
    </source>
</reference>
<dbReference type="EMBL" id="CAKMAB010000020">
    <property type="protein sequence ID" value="CAH1057434.1"/>
    <property type="molecule type" value="Genomic_DNA"/>
</dbReference>